<reference evidence="2" key="1">
    <citation type="submission" date="2015-07" db="EMBL/GenBank/DDBJ databases">
        <title>Whole genome sequence of an Ensifer adhaerens strain isolated from a cave pool in the Wind Cave National Park.</title>
        <authorList>
            <person name="Eng W.W.H."/>
            <person name="Gan H.M."/>
            <person name="Barton H.A."/>
            <person name="Savka M.A."/>
        </authorList>
    </citation>
    <scope>NUCLEOTIDE SEQUENCE [LARGE SCALE GENOMIC DNA]</scope>
    <source>
        <strain evidence="2">SD006</strain>
    </source>
</reference>
<evidence type="ECO:0000313" key="1">
    <source>
        <dbReference type="EMBL" id="KOF20983.1"/>
    </source>
</evidence>
<dbReference type="Proteomes" id="UP000037425">
    <property type="component" value="Unassembled WGS sequence"/>
</dbReference>
<accession>A0A0L8C2F0</accession>
<dbReference type="PATRIC" id="fig|106592.7.peg.2870"/>
<protein>
    <recommendedName>
        <fullName evidence="3">DUF3606 domain-containing protein</fullName>
    </recommendedName>
</protein>
<name>A0A0L8C2F0_ENSAD</name>
<dbReference type="EMBL" id="LGAP01000002">
    <property type="protein sequence ID" value="KOF20983.1"/>
    <property type="molecule type" value="Genomic_DNA"/>
</dbReference>
<organism evidence="1 2">
    <name type="scientific">Ensifer adhaerens</name>
    <name type="common">Sinorhizobium morelense</name>
    <dbReference type="NCBI Taxonomy" id="106592"/>
    <lineage>
        <taxon>Bacteria</taxon>
        <taxon>Pseudomonadati</taxon>
        <taxon>Pseudomonadota</taxon>
        <taxon>Alphaproteobacteria</taxon>
        <taxon>Hyphomicrobiales</taxon>
        <taxon>Rhizobiaceae</taxon>
        <taxon>Sinorhizobium/Ensifer group</taxon>
        <taxon>Ensifer</taxon>
    </lineage>
</organism>
<gene>
    <name evidence="1" type="ORF">AC244_06145</name>
</gene>
<sequence length="65" mass="7497">MARSAQKSRPTAQRDVVYGWSNIYDLTEFIRAYDLPPLEARPLFQQYGLSRQTLDAAMKARKSCD</sequence>
<dbReference type="RefSeq" id="WP_053247919.1">
    <property type="nucleotide sequence ID" value="NZ_LGAP01000002.1"/>
</dbReference>
<dbReference type="OrthoDB" id="8452834at2"/>
<evidence type="ECO:0000313" key="2">
    <source>
        <dbReference type="Proteomes" id="UP000037425"/>
    </source>
</evidence>
<evidence type="ECO:0008006" key="3">
    <source>
        <dbReference type="Google" id="ProtNLM"/>
    </source>
</evidence>
<dbReference type="AlphaFoldDB" id="A0A0L8C2F0"/>
<proteinExistence type="predicted"/>
<comment type="caution">
    <text evidence="1">The sequence shown here is derived from an EMBL/GenBank/DDBJ whole genome shotgun (WGS) entry which is preliminary data.</text>
</comment>